<dbReference type="InterPro" id="IPR036907">
    <property type="entry name" value="5'-Nucleotdase_C_sf"/>
</dbReference>
<dbReference type="InterPro" id="IPR004843">
    <property type="entry name" value="Calcineurin-like_PHP"/>
</dbReference>
<dbReference type="Pfam" id="PF00149">
    <property type="entry name" value="Metallophos"/>
    <property type="match status" value="1"/>
</dbReference>
<dbReference type="Proteomes" id="UP000053095">
    <property type="component" value="Unassembled WGS sequence"/>
</dbReference>
<dbReference type="SUPFAM" id="SSF56300">
    <property type="entry name" value="Metallo-dependent phosphatases"/>
    <property type="match status" value="1"/>
</dbReference>
<evidence type="ECO:0000256" key="1">
    <source>
        <dbReference type="SAM" id="SignalP"/>
    </source>
</evidence>
<dbReference type="PANTHER" id="PTHR11575">
    <property type="entry name" value="5'-NUCLEOTIDASE-RELATED"/>
    <property type="match status" value="1"/>
</dbReference>
<dbReference type="EMBL" id="DF933839">
    <property type="protein sequence ID" value="GAM42209.1"/>
    <property type="molecule type" value="Genomic_DNA"/>
</dbReference>
<accession>A0A0B8N6A0</accession>
<dbReference type="InterPro" id="IPR053828">
    <property type="entry name" value="Nucleosidase_C"/>
</dbReference>
<dbReference type="InterPro" id="IPR041823">
    <property type="entry name" value="YHR202W_N"/>
</dbReference>
<dbReference type="GO" id="GO:0005829">
    <property type="term" value="C:cytosol"/>
    <property type="evidence" value="ECO:0007669"/>
    <property type="project" value="TreeGrafter"/>
</dbReference>
<dbReference type="FunFam" id="3.90.780.10:FF:000009">
    <property type="entry name" value="Ser/Thr protein phosphatase family"/>
    <property type="match status" value="1"/>
</dbReference>
<dbReference type="Gene3D" id="3.90.780.10">
    <property type="entry name" value="5'-Nucleotidase, C-terminal domain"/>
    <property type="match status" value="2"/>
</dbReference>
<dbReference type="SUPFAM" id="SSF55816">
    <property type="entry name" value="5'-nucleotidase (syn. UDP-sugar hydrolase), C-terminal domain"/>
    <property type="match status" value="1"/>
</dbReference>
<dbReference type="Gene3D" id="3.60.21.10">
    <property type="match status" value="1"/>
</dbReference>
<dbReference type="GO" id="GO:0016787">
    <property type="term" value="F:hydrolase activity"/>
    <property type="evidence" value="ECO:0007669"/>
    <property type="project" value="InterPro"/>
</dbReference>
<feature type="domain" description="Putative 5'-nucleotidase C-terminal" evidence="3">
    <location>
        <begin position="353"/>
        <end position="563"/>
    </location>
</feature>
<dbReference type="GO" id="GO:0005576">
    <property type="term" value="C:extracellular region"/>
    <property type="evidence" value="ECO:0007669"/>
    <property type="project" value="UniProtKB-ARBA"/>
</dbReference>
<name>A0A0B8N6A0_TALPI</name>
<dbReference type="Pfam" id="PF21953">
    <property type="entry name" value="NadN_nucleosid_C"/>
    <property type="match status" value="1"/>
</dbReference>
<feature type="chain" id="PRO_5002122124" evidence="1">
    <location>
        <begin position="21"/>
        <end position="606"/>
    </location>
</feature>
<evidence type="ECO:0000259" key="3">
    <source>
        <dbReference type="Pfam" id="PF21953"/>
    </source>
</evidence>
<dbReference type="GO" id="GO:0009166">
    <property type="term" value="P:nucleotide catabolic process"/>
    <property type="evidence" value="ECO:0007669"/>
    <property type="project" value="InterPro"/>
</dbReference>
<keyword evidence="1" id="KW-0732">Signal</keyword>
<dbReference type="InterPro" id="IPR014485">
    <property type="entry name" value="Pesterase_C1039"/>
</dbReference>
<dbReference type="PIRSF" id="PIRSF017316">
    <property type="entry name" value="Pesterase_C1039"/>
    <property type="match status" value="1"/>
</dbReference>
<dbReference type="InterPro" id="IPR006179">
    <property type="entry name" value="5_nucleotidase/apyrase"/>
</dbReference>
<protein>
    <submittedName>
        <fullName evidence="4">Phosphoprotein phosphatase</fullName>
    </submittedName>
</protein>
<dbReference type="CDD" id="cd07407">
    <property type="entry name" value="MPP_YHR202W_N"/>
    <property type="match status" value="1"/>
</dbReference>
<evidence type="ECO:0000313" key="5">
    <source>
        <dbReference type="Proteomes" id="UP000053095"/>
    </source>
</evidence>
<dbReference type="InterPro" id="IPR029052">
    <property type="entry name" value="Metallo-depent_PP-like"/>
</dbReference>
<organism evidence="4 5">
    <name type="scientific">Talaromyces pinophilus</name>
    <name type="common">Penicillium pinophilum</name>
    <dbReference type="NCBI Taxonomy" id="128442"/>
    <lineage>
        <taxon>Eukaryota</taxon>
        <taxon>Fungi</taxon>
        <taxon>Dikarya</taxon>
        <taxon>Ascomycota</taxon>
        <taxon>Pezizomycotina</taxon>
        <taxon>Eurotiomycetes</taxon>
        <taxon>Eurotiomycetidae</taxon>
        <taxon>Eurotiales</taxon>
        <taxon>Trichocomaceae</taxon>
        <taxon>Talaromyces</taxon>
        <taxon>Talaromyces sect. Talaromyces</taxon>
    </lineage>
</organism>
<evidence type="ECO:0000259" key="2">
    <source>
        <dbReference type="Pfam" id="PF00149"/>
    </source>
</evidence>
<feature type="signal peptide" evidence="1">
    <location>
        <begin position="1"/>
        <end position="20"/>
    </location>
</feature>
<gene>
    <name evidence="4" type="ORF">TCE0_043r15963</name>
</gene>
<reference evidence="5" key="1">
    <citation type="journal article" date="2015" name="Genome Announc.">
        <title>Draft genome sequence of Talaromyces cellulolyticus strain Y-94, a source of lignocellulosic biomass-degrading enzymes.</title>
        <authorList>
            <person name="Fujii T."/>
            <person name="Koike H."/>
            <person name="Sawayama S."/>
            <person name="Yano S."/>
            <person name="Inoue H."/>
        </authorList>
    </citation>
    <scope>NUCLEOTIDE SEQUENCE [LARGE SCALE GENOMIC DNA]</scope>
    <source>
        <strain evidence="5">Y-94</strain>
    </source>
</reference>
<dbReference type="PANTHER" id="PTHR11575:SF43">
    <property type="entry name" value="SER_THR PROTEIN PHOSPHATASE FAMILY (AFU_ORTHOLOGUE AFUA_3G04160)"/>
    <property type="match status" value="1"/>
</dbReference>
<dbReference type="AlphaFoldDB" id="A0A0B8N6A0"/>
<proteinExistence type="predicted"/>
<keyword evidence="5" id="KW-1185">Reference proteome</keyword>
<sequence>MIAQSLLLGALLAISHNVHAAQPGSASPLPAKLRDITWGKLNFLHTTDTHGWLAGHLQDADWGDYISFASRMREIAESQGSDLLVIDTGDRVEGNGLYDASDPKGKYLYEILKQQHIDLLSSGNHELYKKNTSEAEFLTTVPSFGDSYIASNIDIIDPRSGDLVPLGPRFRKLTTKVQGYRIMAFGFLFDFTGNYNNTRVQRVEDTVKETWFQEAIRDEDVDLFIVLGHVPVRSEEYEAVHNEIRNARGNITIQFFGGHFHIRDYARYDAQSSGLASGRFMETIGFLSIDDVKSSTPNFSRRYIDNNLFSYYHHTGLDETSFPTDHGRNVSEMIQRARHALDLDFVHGCAPRDLWVDRTPYPGNDSIYTWLETEVLPQSIRNPSREGKSAFVIVNTGAIRFDIFKGPFTQDSTFIVSPFTSGFNYIKDVPLSTAKRIVTLLNGASKILTASSLEPHGRYCPMAPPQQCAYQASDKKAKPTTQHLLVNQQHEQAVISELDPQVFPGYTTIDDAGDDGDDTVHSPIDFYHVPNVIQTLIQPPGADLSEEAALVDLVYVDFIEPYIALAAKFSGLPVNLPADSAVYMEGTMTELIQAWIKENWKCDTSS</sequence>
<feature type="domain" description="Calcineurin-like phosphoesterase" evidence="2">
    <location>
        <begin position="42"/>
        <end position="262"/>
    </location>
</feature>
<dbReference type="FunFam" id="3.60.21.10:FF:000043">
    <property type="entry name" value="Ser/Thr protein phosphatase family"/>
    <property type="match status" value="1"/>
</dbReference>
<evidence type="ECO:0000313" key="4">
    <source>
        <dbReference type="EMBL" id="GAM42209.1"/>
    </source>
</evidence>